<evidence type="ECO:0000313" key="1">
    <source>
        <dbReference type="EMBL" id="KAK7391902.1"/>
    </source>
</evidence>
<dbReference type="AlphaFoldDB" id="A0AAN9SED2"/>
<reference evidence="1 2" key="1">
    <citation type="submission" date="2024-01" db="EMBL/GenBank/DDBJ databases">
        <title>The genomes of 5 underutilized Papilionoideae crops provide insights into root nodulation and disease resistanc.</title>
        <authorList>
            <person name="Jiang F."/>
        </authorList>
    </citation>
    <scope>NUCLEOTIDE SEQUENCE [LARGE SCALE GENOMIC DNA]</scope>
    <source>
        <strain evidence="1">DUOXIRENSHENG_FW03</strain>
        <tissue evidence="1">Leaves</tissue>
    </source>
</reference>
<gene>
    <name evidence="1" type="ORF">VNO78_20325</name>
</gene>
<dbReference type="PANTHER" id="PTHR31972">
    <property type="entry name" value="EXPRESSED PROTEIN"/>
    <property type="match status" value="1"/>
</dbReference>
<dbReference type="InterPro" id="IPR008586">
    <property type="entry name" value="DUF868_pln"/>
</dbReference>
<dbReference type="EMBL" id="JAYMYS010000005">
    <property type="protein sequence ID" value="KAK7391902.1"/>
    <property type="molecule type" value="Genomic_DNA"/>
</dbReference>
<protein>
    <submittedName>
        <fullName evidence="1">Uncharacterized protein</fullName>
    </submittedName>
</protein>
<dbReference type="Proteomes" id="UP001386955">
    <property type="component" value="Unassembled WGS sequence"/>
</dbReference>
<organism evidence="1 2">
    <name type="scientific">Psophocarpus tetragonolobus</name>
    <name type="common">Winged bean</name>
    <name type="synonym">Dolichos tetragonolobus</name>
    <dbReference type="NCBI Taxonomy" id="3891"/>
    <lineage>
        <taxon>Eukaryota</taxon>
        <taxon>Viridiplantae</taxon>
        <taxon>Streptophyta</taxon>
        <taxon>Embryophyta</taxon>
        <taxon>Tracheophyta</taxon>
        <taxon>Spermatophyta</taxon>
        <taxon>Magnoliopsida</taxon>
        <taxon>eudicotyledons</taxon>
        <taxon>Gunneridae</taxon>
        <taxon>Pentapetalae</taxon>
        <taxon>rosids</taxon>
        <taxon>fabids</taxon>
        <taxon>Fabales</taxon>
        <taxon>Fabaceae</taxon>
        <taxon>Papilionoideae</taxon>
        <taxon>50 kb inversion clade</taxon>
        <taxon>NPAAA clade</taxon>
        <taxon>indigoferoid/millettioid clade</taxon>
        <taxon>Phaseoleae</taxon>
        <taxon>Psophocarpus</taxon>
    </lineage>
</organism>
<sequence length="334" mass="37208">MIPACFSQPSTPSSSSTTQVPQNLVTCIYQTQLCNTPTHITLTWFRTLLSHSLTIYAPHTFSITIPLKPSSFSFFRTRPGSKSIYLTRPHKRSQKIKLFWDFSGALFSTPNSAEPHSCFYLAICCNGRVEFFLGDLVLILPMQLSTHQPGDQTLVSRREHLFGSTSYVSRGEFMGSKREIQIELCSGEMLRVKVDGEVCLVVKRLAWKFRGNEKIFIDGVEVEFYWDVLSWVVDSQNENGNGNGNGYGVFVFQVGDGGVLWPEMVGPEKKLMRKRLVGPTMAPSIITTSPSCSSVLQWAEESSDGGRSSCSSSTRSCGSSNGGFSLLLYAWRRD</sequence>
<dbReference type="Pfam" id="PF05910">
    <property type="entry name" value="DUF868"/>
    <property type="match status" value="1"/>
</dbReference>
<accession>A0AAN9SED2</accession>
<keyword evidence="2" id="KW-1185">Reference proteome</keyword>
<comment type="caution">
    <text evidence="1">The sequence shown here is derived from an EMBL/GenBank/DDBJ whole genome shotgun (WGS) entry which is preliminary data.</text>
</comment>
<name>A0AAN9SED2_PSOTE</name>
<dbReference type="PANTHER" id="PTHR31972:SF6">
    <property type="entry name" value="DUF868 DOMAIN-CONTAINING PROTEIN"/>
    <property type="match status" value="1"/>
</dbReference>
<evidence type="ECO:0000313" key="2">
    <source>
        <dbReference type="Proteomes" id="UP001386955"/>
    </source>
</evidence>
<proteinExistence type="predicted"/>